<comment type="subcellular location">
    <subcellularLocation>
        <location evidence="1">Endomembrane system</location>
        <topology evidence="1">Multi-pass membrane protein</topology>
    </subcellularLocation>
</comment>
<evidence type="ECO:0000256" key="5">
    <source>
        <dbReference type="SAM" id="Phobius"/>
    </source>
</evidence>
<sequence length="232" mass="26140">MSPYHEATFASNDKRYTCFFGCCHVWRSAAVLAIFTAIWLLANIVQVIAIYSTPGISAIFLSIVLVVLILYAILTGVLIFALKSERPKLILPFLQFQGLAIIVCIGMGILCIISLSSLKRNNGDTWFDSIHSFSIVLLIEMIFDILFQAVVFYVVYKCYRFLREKINSSDDLMTIGRSNARFTNNVVTLSGSNSTTQIQFYNPALIEDTGNLVGSDKALPWEDRNRDQPWQN</sequence>
<dbReference type="InterPro" id="IPR051115">
    <property type="entry name" value="LAPTM_transporter"/>
</dbReference>
<dbReference type="WBParaSite" id="PSAMB.scaffold279size59546.g4175.t1">
    <property type="protein sequence ID" value="PSAMB.scaffold279size59546.g4175.t1"/>
    <property type="gene ID" value="PSAMB.scaffold279size59546.g4175"/>
</dbReference>
<keyword evidence="3 5" id="KW-1133">Transmembrane helix</keyword>
<evidence type="ECO:0000256" key="2">
    <source>
        <dbReference type="ARBA" id="ARBA00022692"/>
    </source>
</evidence>
<dbReference type="PANTHER" id="PTHR12479:SF10">
    <property type="entry name" value="LYSOSOMAL-ASSOCIATED TRANSMEMBRANE PROTEIN"/>
    <property type="match status" value="1"/>
</dbReference>
<proteinExistence type="predicted"/>
<dbReference type="PANTHER" id="PTHR12479">
    <property type="entry name" value="LYSOSOMAL-ASSOCIATED TRANSMEMBRANE PROTEIN"/>
    <property type="match status" value="1"/>
</dbReference>
<keyword evidence="4 5" id="KW-0472">Membrane</keyword>
<dbReference type="GO" id="GO:0012505">
    <property type="term" value="C:endomembrane system"/>
    <property type="evidence" value="ECO:0007669"/>
    <property type="project" value="UniProtKB-SubCell"/>
</dbReference>
<dbReference type="AlphaFoldDB" id="A0A914VXZ8"/>
<keyword evidence="6" id="KW-1185">Reference proteome</keyword>
<accession>A0A914VXZ8</accession>
<dbReference type="Proteomes" id="UP000887566">
    <property type="component" value="Unplaced"/>
</dbReference>
<organism evidence="6 7">
    <name type="scientific">Plectus sambesii</name>
    <dbReference type="NCBI Taxonomy" id="2011161"/>
    <lineage>
        <taxon>Eukaryota</taxon>
        <taxon>Metazoa</taxon>
        <taxon>Ecdysozoa</taxon>
        <taxon>Nematoda</taxon>
        <taxon>Chromadorea</taxon>
        <taxon>Plectida</taxon>
        <taxon>Plectina</taxon>
        <taxon>Plectoidea</taxon>
        <taxon>Plectidae</taxon>
        <taxon>Plectus</taxon>
    </lineage>
</organism>
<dbReference type="GO" id="GO:0005765">
    <property type="term" value="C:lysosomal membrane"/>
    <property type="evidence" value="ECO:0007669"/>
    <property type="project" value="TreeGrafter"/>
</dbReference>
<keyword evidence="2 5" id="KW-0812">Transmembrane</keyword>
<feature type="transmembrane region" description="Helical" evidence="5">
    <location>
        <begin position="58"/>
        <end position="82"/>
    </location>
</feature>
<feature type="transmembrane region" description="Helical" evidence="5">
    <location>
        <begin position="29"/>
        <end position="52"/>
    </location>
</feature>
<feature type="transmembrane region" description="Helical" evidence="5">
    <location>
        <begin position="89"/>
        <end position="115"/>
    </location>
</feature>
<protein>
    <submittedName>
        <fullName evidence="7">Lysosomal-associated transmembrane protein 4B</fullName>
    </submittedName>
</protein>
<reference evidence="7" key="1">
    <citation type="submission" date="2022-11" db="UniProtKB">
        <authorList>
            <consortium name="WormBaseParasite"/>
        </authorList>
    </citation>
    <scope>IDENTIFICATION</scope>
</reference>
<evidence type="ECO:0000313" key="7">
    <source>
        <dbReference type="WBParaSite" id="PSAMB.scaffold279size59546.g4175.t1"/>
    </source>
</evidence>
<evidence type="ECO:0000256" key="3">
    <source>
        <dbReference type="ARBA" id="ARBA00022989"/>
    </source>
</evidence>
<feature type="transmembrane region" description="Helical" evidence="5">
    <location>
        <begin position="135"/>
        <end position="156"/>
    </location>
</feature>
<evidence type="ECO:0000256" key="4">
    <source>
        <dbReference type="ARBA" id="ARBA00023136"/>
    </source>
</evidence>
<evidence type="ECO:0000313" key="6">
    <source>
        <dbReference type="Proteomes" id="UP000887566"/>
    </source>
</evidence>
<evidence type="ECO:0000256" key="1">
    <source>
        <dbReference type="ARBA" id="ARBA00004127"/>
    </source>
</evidence>
<name>A0A914VXZ8_9BILA</name>